<evidence type="ECO:0000313" key="4">
    <source>
        <dbReference type="Proteomes" id="UP000886851"/>
    </source>
</evidence>
<dbReference type="AlphaFoldDB" id="A0A9D1ZID1"/>
<accession>A0A9D1ZID1</accession>
<dbReference type="PANTHER" id="PTHR33295:SF7">
    <property type="entry name" value="ATPASE"/>
    <property type="match status" value="1"/>
</dbReference>
<organism evidence="3 4">
    <name type="scientific">Candidatus Bacteroides pullicola</name>
    <dbReference type="NCBI Taxonomy" id="2838475"/>
    <lineage>
        <taxon>Bacteria</taxon>
        <taxon>Pseudomonadati</taxon>
        <taxon>Bacteroidota</taxon>
        <taxon>Bacteroidia</taxon>
        <taxon>Bacteroidales</taxon>
        <taxon>Bacteroidaceae</taxon>
        <taxon>Bacteroides</taxon>
    </lineage>
</organism>
<evidence type="ECO:0000259" key="2">
    <source>
        <dbReference type="Pfam" id="PF13635"/>
    </source>
</evidence>
<dbReference type="EMBL" id="DXCV01000062">
    <property type="protein sequence ID" value="HIY88890.1"/>
    <property type="molecule type" value="Genomic_DNA"/>
</dbReference>
<reference evidence="3" key="2">
    <citation type="submission" date="2021-04" db="EMBL/GenBank/DDBJ databases">
        <authorList>
            <person name="Gilroy R."/>
        </authorList>
    </citation>
    <scope>NUCLEOTIDE SEQUENCE</scope>
    <source>
        <strain evidence="3">Gambia2-208</strain>
    </source>
</reference>
<name>A0A9D1ZID1_9BACE</name>
<dbReference type="Pfam" id="PF13173">
    <property type="entry name" value="AAA_14"/>
    <property type="match status" value="1"/>
</dbReference>
<dbReference type="InterPro" id="IPR025420">
    <property type="entry name" value="DUF4143"/>
</dbReference>
<dbReference type="PANTHER" id="PTHR33295">
    <property type="entry name" value="ATPASE"/>
    <property type="match status" value="1"/>
</dbReference>
<feature type="domain" description="AAA" evidence="1">
    <location>
        <begin position="19"/>
        <end position="153"/>
    </location>
</feature>
<dbReference type="InterPro" id="IPR027417">
    <property type="entry name" value="P-loop_NTPase"/>
</dbReference>
<protein>
    <submittedName>
        <fullName evidence="3">AAA family ATPase</fullName>
    </submittedName>
</protein>
<dbReference type="InterPro" id="IPR041682">
    <property type="entry name" value="AAA_14"/>
</dbReference>
<proteinExistence type="predicted"/>
<evidence type="ECO:0000313" key="3">
    <source>
        <dbReference type="EMBL" id="HIY88890.1"/>
    </source>
</evidence>
<dbReference type="SUPFAM" id="SSF52540">
    <property type="entry name" value="P-loop containing nucleoside triphosphate hydrolases"/>
    <property type="match status" value="1"/>
</dbReference>
<reference evidence="3" key="1">
    <citation type="journal article" date="2021" name="PeerJ">
        <title>Extensive microbial diversity within the chicken gut microbiome revealed by metagenomics and culture.</title>
        <authorList>
            <person name="Gilroy R."/>
            <person name="Ravi A."/>
            <person name="Getino M."/>
            <person name="Pursley I."/>
            <person name="Horton D.L."/>
            <person name="Alikhan N.F."/>
            <person name="Baker D."/>
            <person name="Gharbi K."/>
            <person name="Hall N."/>
            <person name="Watson M."/>
            <person name="Adriaenssens E.M."/>
            <person name="Foster-Nyarko E."/>
            <person name="Jarju S."/>
            <person name="Secka A."/>
            <person name="Antonio M."/>
            <person name="Oren A."/>
            <person name="Chaudhuri R.R."/>
            <person name="La Ragione R."/>
            <person name="Hildebrand F."/>
            <person name="Pallen M.J."/>
        </authorList>
    </citation>
    <scope>NUCLEOTIDE SEQUENCE</scope>
    <source>
        <strain evidence="3">Gambia2-208</strain>
    </source>
</reference>
<feature type="domain" description="DUF4143" evidence="2">
    <location>
        <begin position="234"/>
        <end position="391"/>
    </location>
</feature>
<sequence length="452" mass="52284">MLYRKIRSYIEDHLKSDEDKILLIEGARQIGKSYIIRSVGMELYVNYVEINFVVDDEGEKIFKDVHTTEDFYLKLSMVAGSKLDRYDNTLVFIDEIQQYPQFLTMLKFLRQEHRYRFICSGSLLGIALKETVSVPVGSVIPKKMYQLDFEEFLIANDFGKDAIGHLRNSFVQKQTLASEVHDKVLGLFKRYLLVGGMPDAVNEYLTTHNIVKVRETQEAIRVLYGIDASRYEEGTAKKLHIRRIYDMIPSQMENKKKRIVAKDIQNRKGDRFSNYMEEFEYLINSGITIASHAISNPKYPLVESQQKNLLKLYMNDVGMLSSQLYQYNVQPILNDIASINLGSVYESAVAQELKAHYNKLFYYDNKQKGEVDFLVDDSSTMSVLPIEVKSGKDYTVHSALDNLMAVPDYHITSSIVFSNNREIVAKGNILYLPIYHVMFMENKMPDKENLYI</sequence>
<comment type="caution">
    <text evidence="3">The sequence shown here is derived from an EMBL/GenBank/DDBJ whole genome shotgun (WGS) entry which is preliminary data.</text>
</comment>
<gene>
    <name evidence="3" type="ORF">H9824_09330</name>
</gene>
<dbReference type="Pfam" id="PF13635">
    <property type="entry name" value="DUF4143"/>
    <property type="match status" value="1"/>
</dbReference>
<dbReference type="Proteomes" id="UP000886851">
    <property type="component" value="Unassembled WGS sequence"/>
</dbReference>
<evidence type="ECO:0000259" key="1">
    <source>
        <dbReference type="Pfam" id="PF13173"/>
    </source>
</evidence>